<keyword evidence="3" id="KW-1185">Reference proteome</keyword>
<dbReference type="AlphaFoldDB" id="A0A0C3FT30"/>
<reference evidence="2 3" key="1">
    <citation type="submission" date="2014-04" db="EMBL/GenBank/DDBJ databases">
        <authorList>
            <consortium name="DOE Joint Genome Institute"/>
            <person name="Kuo A."/>
            <person name="Tarkka M."/>
            <person name="Buscot F."/>
            <person name="Kohler A."/>
            <person name="Nagy L.G."/>
            <person name="Floudas D."/>
            <person name="Copeland A."/>
            <person name="Barry K.W."/>
            <person name="Cichocki N."/>
            <person name="Veneault-Fourrey C."/>
            <person name="LaButti K."/>
            <person name="Lindquist E.A."/>
            <person name="Lipzen A."/>
            <person name="Lundell T."/>
            <person name="Morin E."/>
            <person name="Murat C."/>
            <person name="Sun H."/>
            <person name="Tunlid A."/>
            <person name="Henrissat B."/>
            <person name="Grigoriev I.V."/>
            <person name="Hibbett D.S."/>
            <person name="Martin F."/>
            <person name="Nordberg H.P."/>
            <person name="Cantor M.N."/>
            <person name="Hua S.X."/>
        </authorList>
    </citation>
    <scope>NUCLEOTIDE SEQUENCE [LARGE SCALE GENOMIC DNA]</scope>
    <source>
        <strain evidence="2 3">F 1598</strain>
    </source>
</reference>
<proteinExistence type="predicted"/>
<gene>
    <name evidence="2" type="ORF">PILCRDRAFT_814877</name>
</gene>
<reference evidence="3" key="2">
    <citation type="submission" date="2015-01" db="EMBL/GenBank/DDBJ databases">
        <title>Evolutionary Origins and Diversification of the Mycorrhizal Mutualists.</title>
        <authorList>
            <consortium name="DOE Joint Genome Institute"/>
            <consortium name="Mycorrhizal Genomics Consortium"/>
            <person name="Kohler A."/>
            <person name="Kuo A."/>
            <person name="Nagy L.G."/>
            <person name="Floudas D."/>
            <person name="Copeland A."/>
            <person name="Barry K.W."/>
            <person name="Cichocki N."/>
            <person name="Veneault-Fourrey C."/>
            <person name="LaButti K."/>
            <person name="Lindquist E.A."/>
            <person name="Lipzen A."/>
            <person name="Lundell T."/>
            <person name="Morin E."/>
            <person name="Murat C."/>
            <person name="Riley R."/>
            <person name="Ohm R."/>
            <person name="Sun H."/>
            <person name="Tunlid A."/>
            <person name="Henrissat B."/>
            <person name="Grigoriev I.V."/>
            <person name="Hibbett D.S."/>
            <person name="Martin F."/>
        </authorList>
    </citation>
    <scope>NUCLEOTIDE SEQUENCE [LARGE SCALE GENOMIC DNA]</scope>
    <source>
        <strain evidence="3">F 1598</strain>
    </source>
</reference>
<dbReference type="InParanoid" id="A0A0C3FT30"/>
<evidence type="ECO:0000313" key="3">
    <source>
        <dbReference type="Proteomes" id="UP000054166"/>
    </source>
</evidence>
<feature type="region of interest" description="Disordered" evidence="1">
    <location>
        <begin position="34"/>
        <end position="54"/>
    </location>
</feature>
<dbReference type="HOGENOM" id="CLU_3051145_0_0_1"/>
<dbReference type="EMBL" id="KN832979">
    <property type="protein sequence ID" value="KIM87370.1"/>
    <property type="molecule type" value="Genomic_DNA"/>
</dbReference>
<sequence>MRRRDQKIIRQYFFLSPQGIRTGLKVIHPSKTVEKWRGNRNNTHDDTHGGGRTG</sequence>
<protein>
    <submittedName>
        <fullName evidence="2">Uncharacterized protein</fullName>
    </submittedName>
</protein>
<accession>A0A0C3FT30</accession>
<evidence type="ECO:0000313" key="2">
    <source>
        <dbReference type="EMBL" id="KIM87370.1"/>
    </source>
</evidence>
<dbReference type="Proteomes" id="UP000054166">
    <property type="component" value="Unassembled WGS sequence"/>
</dbReference>
<evidence type="ECO:0000256" key="1">
    <source>
        <dbReference type="SAM" id="MobiDB-lite"/>
    </source>
</evidence>
<name>A0A0C3FT30_PILCF</name>
<organism evidence="2 3">
    <name type="scientific">Piloderma croceum (strain F 1598)</name>
    <dbReference type="NCBI Taxonomy" id="765440"/>
    <lineage>
        <taxon>Eukaryota</taxon>
        <taxon>Fungi</taxon>
        <taxon>Dikarya</taxon>
        <taxon>Basidiomycota</taxon>
        <taxon>Agaricomycotina</taxon>
        <taxon>Agaricomycetes</taxon>
        <taxon>Agaricomycetidae</taxon>
        <taxon>Atheliales</taxon>
        <taxon>Atheliaceae</taxon>
        <taxon>Piloderma</taxon>
    </lineage>
</organism>